<dbReference type="InterPro" id="IPR050382">
    <property type="entry name" value="MFS_Na/Anion_cotransporter"/>
</dbReference>
<evidence type="ECO:0000256" key="1">
    <source>
        <dbReference type="ARBA" id="ARBA00004651"/>
    </source>
</evidence>
<sequence>MSGGCRHAQNPYFTRQYLGFSPFHTTIQRENPRFLRLIIANKLSPSHTTTYIKVPNQTPSRELPLDLARTARRTAVRYWILTMLFVVTTLNYADRATLSITGTPIRKAFGIDPVTMGYIFSAFSWAYVLAQLPSGWLLDRFGARRVYAASIFLWSAFTLLQSTIGLGGSAAFAVAALFAMRFAVGIAEAPAFPANAKVVASWFPTAERGTASAIFNAAQYFAAVVFSPLMAWLTHACGWHQVYLWLGLAGIALAFLWLRVMKDPADHPAVNRAELEHIEQGGGLVRTAARSSNGARSESSRVAGWYYVRQLLSNRMLIGVYLGQYCVNVLTYFFLTWFPIYLVQARGMSLLKAGFMTSLPAICGFLGGVLGGMLSDGLIRRGVSLTLARKIPIVGGMALSMVIIGCNYVDSEVLVIVLMAVSFFGKGIGSLGWAVVADTAPKEAIGLSGSLFNMFGNTAGIIAPIAIGYLVGASGSFNGALVFVGLNALVTVFSYLVIVKDIKRVELRHRDA</sequence>
<dbReference type="Proteomes" id="UP000494182">
    <property type="component" value="Unassembled WGS sequence"/>
</dbReference>
<keyword evidence="4 8" id="KW-0812">Transmembrane</keyword>
<dbReference type="FunFam" id="1.20.1250.20:FF:000010">
    <property type="entry name" value="Probable glucarate transporter"/>
    <property type="match status" value="1"/>
</dbReference>
<keyword evidence="5 8" id="KW-1133">Transmembrane helix</keyword>
<feature type="transmembrane region" description="Helical" evidence="8">
    <location>
        <begin position="316"/>
        <end position="338"/>
    </location>
</feature>
<dbReference type="EMBL" id="CABVQT010000008">
    <property type="protein sequence ID" value="VWD26434.1"/>
    <property type="molecule type" value="Genomic_DNA"/>
</dbReference>
<evidence type="ECO:0000313" key="11">
    <source>
        <dbReference type="Proteomes" id="UP000494182"/>
    </source>
</evidence>
<evidence type="ECO:0000256" key="3">
    <source>
        <dbReference type="ARBA" id="ARBA00022475"/>
    </source>
</evidence>
<accession>A0A6P2YWN3</accession>
<dbReference type="Gene3D" id="1.20.1250.20">
    <property type="entry name" value="MFS general substrate transporter like domains"/>
    <property type="match status" value="2"/>
</dbReference>
<keyword evidence="2" id="KW-0813">Transport</keyword>
<dbReference type="PANTHER" id="PTHR11662:SF399">
    <property type="entry name" value="FI19708P1-RELATED"/>
    <property type="match status" value="1"/>
</dbReference>
<evidence type="ECO:0000256" key="2">
    <source>
        <dbReference type="ARBA" id="ARBA00022448"/>
    </source>
</evidence>
<dbReference type="CDD" id="cd17319">
    <property type="entry name" value="MFS_ExuT_GudP_like"/>
    <property type="match status" value="1"/>
</dbReference>
<feature type="transmembrane region" description="Helical" evidence="8">
    <location>
        <begin position="170"/>
        <end position="192"/>
    </location>
</feature>
<evidence type="ECO:0000256" key="4">
    <source>
        <dbReference type="ARBA" id="ARBA00022692"/>
    </source>
</evidence>
<proteinExistence type="inferred from homology"/>
<feature type="transmembrane region" description="Helical" evidence="8">
    <location>
        <begin position="75"/>
        <end position="93"/>
    </location>
</feature>
<feature type="transmembrane region" description="Helical" evidence="8">
    <location>
        <begin position="477"/>
        <end position="498"/>
    </location>
</feature>
<comment type="subcellular location">
    <subcellularLocation>
        <location evidence="1">Cell membrane</location>
        <topology evidence="1">Multi-pass membrane protein</topology>
    </subcellularLocation>
</comment>
<evidence type="ECO:0000256" key="6">
    <source>
        <dbReference type="ARBA" id="ARBA00023136"/>
    </source>
</evidence>
<keyword evidence="3" id="KW-1003">Cell membrane</keyword>
<protein>
    <submittedName>
        <fullName evidence="10">Glucarate transporter</fullName>
    </submittedName>
</protein>
<feature type="transmembrane region" description="Helical" evidence="8">
    <location>
        <begin position="415"/>
        <end position="437"/>
    </location>
</feature>
<dbReference type="NCBIfam" id="TIGR00893">
    <property type="entry name" value="2A0114"/>
    <property type="match status" value="1"/>
</dbReference>
<feature type="transmembrane region" description="Helical" evidence="8">
    <location>
        <begin position="146"/>
        <end position="164"/>
    </location>
</feature>
<dbReference type="Pfam" id="PF07690">
    <property type="entry name" value="MFS_1"/>
    <property type="match status" value="1"/>
</dbReference>
<evidence type="ECO:0000313" key="10">
    <source>
        <dbReference type="EMBL" id="VWD26434.1"/>
    </source>
</evidence>
<dbReference type="InterPro" id="IPR036259">
    <property type="entry name" value="MFS_trans_sf"/>
</dbReference>
<dbReference type="InterPro" id="IPR011701">
    <property type="entry name" value="MFS"/>
</dbReference>
<feature type="domain" description="Major facilitator superfamily (MFS) profile" evidence="9">
    <location>
        <begin position="80"/>
        <end position="503"/>
    </location>
</feature>
<dbReference type="GO" id="GO:0005886">
    <property type="term" value="C:plasma membrane"/>
    <property type="evidence" value="ECO:0007669"/>
    <property type="project" value="UniProtKB-SubCell"/>
</dbReference>
<evidence type="ECO:0000256" key="5">
    <source>
        <dbReference type="ARBA" id="ARBA00022989"/>
    </source>
</evidence>
<feature type="transmembrane region" description="Helical" evidence="8">
    <location>
        <begin position="213"/>
        <end position="233"/>
    </location>
</feature>
<dbReference type="InterPro" id="IPR020846">
    <property type="entry name" value="MFS_dom"/>
</dbReference>
<dbReference type="PANTHER" id="PTHR11662">
    <property type="entry name" value="SOLUTE CARRIER FAMILY 17"/>
    <property type="match status" value="1"/>
</dbReference>
<organism evidence="10 11">
    <name type="scientific">Burkholderia contaminans</name>
    <dbReference type="NCBI Taxonomy" id="488447"/>
    <lineage>
        <taxon>Bacteria</taxon>
        <taxon>Pseudomonadati</taxon>
        <taxon>Pseudomonadota</taxon>
        <taxon>Betaproteobacteria</taxon>
        <taxon>Burkholderiales</taxon>
        <taxon>Burkholderiaceae</taxon>
        <taxon>Burkholderia</taxon>
        <taxon>Burkholderia cepacia complex</taxon>
    </lineage>
</organism>
<evidence type="ECO:0000259" key="9">
    <source>
        <dbReference type="PROSITE" id="PS50850"/>
    </source>
</evidence>
<gene>
    <name evidence="10" type="ORF">BCO71171_03609</name>
</gene>
<feature type="transmembrane region" description="Helical" evidence="8">
    <location>
        <begin position="449"/>
        <end position="471"/>
    </location>
</feature>
<dbReference type="PIRSF" id="PIRSF002808">
    <property type="entry name" value="Hexose_phosphate_transp"/>
    <property type="match status" value="1"/>
</dbReference>
<feature type="transmembrane region" description="Helical" evidence="8">
    <location>
        <begin position="113"/>
        <end position="134"/>
    </location>
</feature>
<name>A0A6P2YWN3_9BURK</name>
<dbReference type="AlphaFoldDB" id="A0A6P2YWN3"/>
<feature type="transmembrane region" description="Helical" evidence="8">
    <location>
        <begin position="239"/>
        <end position="258"/>
    </location>
</feature>
<evidence type="ECO:0000256" key="7">
    <source>
        <dbReference type="ARBA" id="ARBA00038514"/>
    </source>
</evidence>
<dbReference type="InterPro" id="IPR000849">
    <property type="entry name" value="Sugar_P_transporter"/>
</dbReference>
<comment type="similarity">
    <text evidence="7">Belongs to the major facilitator superfamily. Phthalate permease family.</text>
</comment>
<evidence type="ECO:0000256" key="8">
    <source>
        <dbReference type="SAM" id="Phobius"/>
    </source>
</evidence>
<feature type="transmembrane region" description="Helical" evidence="8">
    <location>
        <begin position="391"/>
        <end position="409"/>
    </location>
</feature>
<keyword evidence="6 8" id="KW-0472">Membrane</keyword>
<dbReference type="GO" id="GO:0022857">
    <property type="term" value="F:transmembrane transporter activity"/>
    <property type="evidence" value="ECO:0007669"/>
    <property type="project" value="InterPro"/>
</dbReference>
<dbReference type="PROSITE" id="PS50850">
    <property type="entry name" value="MFS"/>
    <property type="match status" value="1"/>
</dbReference>
<reference evidence="10 11" key="1">
    <citation type="submission" date="2019-09" db="EMBL/GenBank/DDBJ databases">
        <authorList>
            <person name="Depoorter E."/>
        </authorList>
    </citation>
    <scope>NUCLEOTIDE SEQUENCE [LARGE SCALE GENOMIC DNA]</scope>
    <source>
        <strain evidence="10">R-71171</strain>
    </source>
</reference>
<feature type="transmembrane region" description="Helical" evidence="8">
    <location>
        <begin position="358"/>
        <end position="379"/>
    </location>
</feature>
<dbReference type="SUPFAM" id="SSF103473">
    <property type="entry name" value="MFS general substrate transporter"/>
    <property type="match status" value="1"/>
</dbReference>